<feature type="binding site" evidence="2">
    <location>
        <position position="71"/>
    </location>
    <ligand>
        <name>Mg(2+)</name>
        <dbReference type="ChEBI" id="CHEBI:18420"/>
        <label>1</label>
        <note>catalytic</note>
    </ligand>
</feature>
<dbReference type="PRINTS" id="PR00377">
    <property type="entry name" value="IMPHPHTASES"/>
</dbReference>
<dbReference type="RefSeq" id="WP_067643286.1">
    <property type="nucleotide sequence ID" value="NZ_KQ961023.1"/>
</dbReference>
<proteinExistence type="inferred from homology"/>
<feature type="binding site" evidence="2">
    <location>
        <position position="97"/>
    </location>
    <ligand>
        <name>Mg(2+)</name>
        <dbReference type="ChEBI" id="CHEBI:18420"/>
        <label>1</label>
        <note>catalytic</note>
    </ligand>
</feature>
<keyword evidence="2" id="KW-0479">Metal-binding</keyword>
<dbReference type="GO" id="GO:0006020">
    <property type="term" value="P:inositol metabolic process"/>
    <property type="evidence" value="ECO:0007669"/>
    <property type="project" value="TreeGrafter"/>
</dbReference>
<keyword evidence="4" id="KW-1185">Reference proteome</keyword>
<feature type="binding site" evidence="2">
    <location>
        <position position="94"/>
    </location>
    <ligand>
        <name>Mg(2+)</name>
        <dbReference type="ChEBI" id="CHEBI:18420"/>
        <label>1</label>
        <note>catalytic</note>
    </ligand>
</feature>
<reference evidence="3 4" key="1">
    <citation type="submission" date="2015-11" db="EMBL/GenBank/DDBJ databases">
        <title>Draft genome sequence of Agrobacterium sp. R89-1.</title>
        <authorList>
            <person name="Zahradnik J."/>
            <person name="Kyslikova E."/>
            <person name="Palyzova A."/>
            <person name="Kyslik P."/>
        </authorList>
    </citation>
    <scope>NUCLEOTIDE SEQUENCE [LARGE SCALE GENOMIC DNA]</scope>
    <source>
        <strain evidence="3 4">R89-1</strain>
    </source>
</reference>
<protein>
    <submittedName>
        <fullName evidence="3">Inositol monophosphatase</fullName>
    </submittedName>
</protein>
<feature type="binding site" evidence="2">
    <location>
        <position position="96"/>
    </location>
    <ligand>
        <name>Mg(2+)</name>
        <dbReference type="ChEBI" id="CHEBI:18420"/>
        <label>1</label>
        <note>catalytic</note>
    </ligand>
</feature>
<sequence length="274" mass="29847">MTVELDIASLANALQEAAAVEILPRFRNLGEGDVRIKTEAIDLVTEADEAAERLIRDRVAEFMPDALFVGEESVAADPSLLTRLGKVDLAVVVDPIDGTFNFAAGLPLFGVMLSVVSKGETVAGLIYDPMGNDWVIAEKGSGAWMCSADGSQSQMSVVPAPELSQMVGIANTGYFEGDVRRRLLNNLADVRLFTSYRCAAHEYRIFCGGHMHFLMYNKLMPWDHLAGTLISQEAGAYAARLDGSPYLPHHVDGGLLLAANEETWELLREKIFTV</sequence>
<dbReference type="GO" id="GO:0046872">
    <property type="term" value="F:metal ion binding"/>
    <property type="evidence" value="ECO:0007669"/>
    <property type="project" value="UniProtKB-KW"/>
</dbReference>
<dbReference type="AlphaFoldDB" id="A0A135P5J9"/>
<dbReference type="Gene3D" id="3.30.540.10">
    <property type="entry name" value="Fructose-1,6-Bisphosphatase, subunit A, domain 1"/>
    <property type="match status" value="1"/>
</dbReference>
<feature type="binding site" evidence="2">
    <location>
        <position position="223"/>
    </location>
    <ligand>
        <name>Mg(2+)</name>
        <dbReference type="ChEBI" id="CHEBI:18420"/>
        <label>1</label>
        <note>catalytic</note>
    </ligand>
</feature>
<dbReference type="InterPro" id="IPR000760">
    <property type="entry name" value="Inositol_monophosphatase-like"/>
</dbReference>
<dbReference type="GO" id="GO:0007165">
    <property type="term" value="P:signal transduction"/>
    <property type="evidence" value="ECO:0007669"/>
    <property type="project" value="TreeGrafter"/>
</dbReference>
<dbReference type="EMBL" id="LNUW01000015">
    <property type="protein sequence ID" value="KXG86713.1"/>
    <property type="molecule type" value="Genomic_DNA"/>
</dbReference>
<comment type="caution">
    <text evidence="3">The sequence shown here is derived from an EMBL/GenBank/DDBJ whole genome shotgun (WGS) entry which is preliminary data.</text>
</comment>
<dbReference type="STRING" id="2052828.ATO67_01445"/>
<comment type="cofactor">
    <cofactor evidence="2">
        <name>Mg(2+)</name>
        <dbReference type="ChEBI" id="CHEBI:18420"/>
    </cofactor>
</comment>
<dbReference type="CDD" id="cd01517">
    <property type="entry name" value="PAP_phosphatase"/>
    <property type="match status" value="1"/>
</dbReference>
<gene>
    <name evidence="3" type="ORF">ATO67_01445</name>
</gene>
<evidence type="ECO:0000313" key="3">
    <source>
        <dbReference type="EMBL" id="KXG86713.1"/>
    </source>
</evidence>
<dbReference type="PANTHER" id="PTHR20854">
    <property type="entry name" value="INOSITOL MONOPHOSPHATASE"/>
    <property type="match status" value="1"/>
</dbReference>
<dbReference type="Pfam" id="PF00459">
    <property type="entry name" value="Inositol_P"/>
    <property type="match status" value="1"/>
</dbReference>
<dbReference type="OrthoDB" id="9785695at2"/>
<dbReference type="Proteomes" id="UP000070498">
    <property type="component" value="Unassembled WGS sequence"/>
</dbReference>
<keyword evidence="2" id="KW-0460">Magnesium</keyword>
<dbReference type="PANTHER" id="PTHR20854:SF4">
    <property type="entry name" value="INOSITOL-1-MONOPHOSPHATASE-RELATED"/>
    <property type="match status" value="1"/>
</dbReference>
<name>A0A135P5J9_9HYPH</name>
<accession>A0A135P5J9</accession>
<comment type="similarity">
    <text evidence="1">Belongs to the inositol monophosphatase superfamily.</text>
</comment>
<dbReference type="Gene3D" id="3.40.190.80">
    <property type="match status" value="1"/>
</dbReference>
<evidence type="ECO:0000256" key="2">
    <source>
        <dbReference type="PIRSR" id="PIRSR600760-2"/>
    </source>
</evidence>
<organism evidence="3 4">
    <name type="scientific">Agrobacterium bohemicum</name>
    <dbReference type="NCBI Taxonomy" id="2052828"/>
    <lineage>
        <taxon>Bacteria</taxon>
        <taxon>Pseudomonadati</taxon>
        <taxon>Pseudomonadota</taxon>
        <taxon>Alphaproteobacteria</taxon>
        <taxon>Hyphomicrobiales</taxon>
        <taxon>Rhizobiaceae</taxon>
        <taxon>Rhizobium/Agrobacterium group</taxon>
        <taxon>Agrobacterium</taxon>
    </lineage>
</organism>
<evidence type="ECO:0000256" key="1">
    <source>
        <dbReference type="ARBA" id="ARBA00009759"/>
    </source>
</evidence>
<dbReference type="GO" id="GO:0008934">
    <property type="term" value="F:inositol monophosphate 1-phosphatase activity"/>
    <property type="evidence" value="ECO:0007669"/>
    <property type="project" value="TreeGrafter"/>
</dbReference>
<dbReference type="SUPFAM" id="SSF56655">
    <property type="entry name" value="Carbohydrate phosphatase"/>
    <property type="match status" value="1"/>
</dbReference>
<evidence type="ECO:0000313" key="4">
    <source>
        <dbReference type="Proteomes" id="UP000070498"/>
    </source>
</evidence>